<organism evidence="1 2">
    <name type="scientific">Apiospora marii</name>
    <dbReference type="NCBI Taxonomy" id="335849"/>
    <lineage>
        <taxon>Eukaryota</taxon>
        <taxon>Fungi</taxon>
        <taxon>Dikarya</taxon>
        <taxon>Ascomycota</taxon>
        <taxon>Pezizomycotina</taxon>
        <taxon>Sordariomycetes</taxon>
        <taxon>Xylariomycetidae</taxon>
        <taxon>Amphisphaeriales</taxon>
        <taxon>Apiosporaceae</taxon>
        <taxon>Apiospora</taxon>
    </lineage>
</organism>
<protein>
    <submittedName>
        <fullName evidence="1">Uncharacterized protein</fullName>
    </submittedName>
</protein>
<comment type="caution">
    <text evidence="1">The sequence shown here is derived from an EMBL/GenBank/DDBJ whole genome shotgun (WGS) entry which is preliminary data.</text>
</comment>
<keyword evidence="2" id="KW-1185">Reference proteome</keyword>
<gene>
    <name evidence="1" type="ORF">PG991_007950</name>
</gene>
<dbReference type="Proteomes" id="UP001396898">
    <property type="component" value="Unassembled WGS sequence"/>
</dbReference>
<proteinExistence type="predicted"/>
<dbReference type="EMBL" id="JAQQWI010000010">
    <property type="protein sequence ID" value="KAK8018760.1"/>
    <property type="molecule type" value="Genomic_DNA"/>
</dbReference>
<evidence type="ECO:0000313" key="1">
    <source>
        <dbReference type="EMBL" id="KAK8018760.1"/>
    </source>
</evidence>
<sequence>MYLGLPCRVEDIDRVFGNDLQPDPRSEPNSILRLSDDLTADYRIDPATQRPYLRFFNIEERNEAMAVLVDRLYAAASRPETHIAELDAVFDDLYICKFWLGPDHDYRRTIVMGAFSILRRLPAHVPKLPEPLDNVDNLYFRDGCRDWDNLQAVSFAHKSLIRVAIDLNNGRKVAVGGAHQEVLSFVGKLLDFISSKPLTGEPTSVQATWLIVRSYL</sequence>
<evidence type="ECO:0000313" key="2">
    <source>
        <dbReference type="Proteomes" id="UP001396898"/>
    </source>
</evidence>
<name>A0ABR1RUX1_9PEZI</name>
<reference evidence="1 2" key="1">
    <citation type="submission" date="2023-01" db="EMBL/GenBank/DDBJ databases">
        <title>Analysis of 21 Apiospora genomes using comparative genomics revels a genus with tremendous synthesis potential of carbohydrate active enzymes and secondary metabolites.</title>
        <authorList>
            <person name="Sorensen T."/>
        </authorList>
    </citation>
    <scope>NUCLEOTIDE SEQUENCE [LARGE SCALE GENOMIC DNA]</scope>
    <source>
        <strain evidence="1 2">CBS 20057</strain>
    </source>
</reference>
<accession>A0ABR1RUX1</accession>